<keyword evidence="2" id="KW-1133">Transmembrane helix</keyword>
<evidence type="ECO:0000256" key="1">
    <source>
        <dbReference type="SAM" id="MobiDB-lite"/>
    </source>
</evidence>
<protein>
    <recommendedName>
        <fullName evidence="5">Mid2 domain-containing protein</fullName>
    </recommendedName>
</protein>
<dbReference type="Proteomes" id="UP000054567">
    <property type="component" value="Unassembled WGS sequence"/>
</dbReference>
<dbReference type="EMBL" id="DS268111">
    <property type="protein sequence ID" value="KMM68543.1"/>
    <property type="molecule type" value="Genomic_DNA"/>
</dbReference>
<dbReference type="OrthoDB" id="4187851at2759"/>
<feature type="transmembrane region" description="Helical" evidence="2">
    <location>
        <begin position="205"/>
        <end position="226"/>
    </location>
</feature>
<evidence type="ECO:0000313" key="4">
    <source>
        <dbReference type="Proteomes" id="UP000054567"/>
    </source>
</evidence>
<keyword evidence="2" id="KW-0812">Transmembrane</keyword>
<dbReference type="VEuPathDB" id="FungiDB:CPAG_04869"/>
<sequence length="254" mass="27844">MNVRNDYKVYGEILAAFEPSAQRAQSRKRFEIAETFFLWPVFADPPVFKQMLRRNASRKSVQGGVLTLSWVVKAQAAMNAAQRDGRATGTSAPGCVPQAIESARYRPQDKDMKRPFSAARGETLLTYFDCPDNFEYPFCLSWLNTPTAVATHTTSSTTRVQSEYLVIATPIQVRFQATDSSVVPIPTDSLNLPPPKKPLSKGAKAGIGIGVPVGTIGLAAAVVLFLRRRRRGSSDHVPLQSSMPDPPPAYSETK</sequence>
<accession>A0A0J6FE10</accession>
<reference evidence="4" key="2">
    <citation type="journal article" date="2009" name="Genome Res.">
        <title>Comparative genomic analyses of the human fungal pathogens Coccidioides and their relatives.</title>
        <authorList>
            <person name="Sharpton T.J."/>
            <person name="Stajich J.E."/>
            <person name="Rounsley S.D."/>
            <person name="Gardner M.J."/>
            <person name="Wortman J.R."/>
            <person name="Jordar V.S."/>
            <person name="Maiti R."/>
            <person name="Kodira C.D."/>
            <person name="Neafsey D.E."/>
            <person name="Zeng Q."/>
            <person name="Hung C.-Y."/>
            <person name="McMahan C."/>
            <person name="Muszewska A."/>
            <person name="Grynberg M."/>
            <person name="Mandel M.A."/>
            <person name="Kellner E.M."/>
            <person name="Barker B.M."/>
            <person name="Galgiani J.N."/>
            <person name="Orbach M.J."/>
            <person name="Kirkland T.N."/>
            <person name="Cole G.T."/>
            <person name="Henn M.R."/>
            <person name="Birren B.W."/>
            <person name="Taylor J.W."/>
        </authorList>
    </citation>
    <scope>NUCLEOTIDE SEQUENCE [LARGE SCALE GENOMIC DNA]</scope>
    <source>
        <strain evidence="4">RMSCC 3488</strain>
    </source>
</reference>
<name>A0A0J6FE10_COCPO</name>
<gene>
    <name evidence="3" type="ORF">CPAG_04869</name>
</gene>
<feature type="compositionally biased region" description="Pro residues" evidence="1">
    <location>
        <begin position="244"/>
        <end position="254"/>
    </location>
</feature>
<feature type="region of interest" description="Disordered" evidence="1">
    <location>
        <begin position="234"/>
        <end position="254"/>
    </location>
</feature>
<evidence type="ECO:0000313" key="3">
    <source>
        <dbReference type="EMBL" id="KMM68543.1"/>
    </source>
</evidence>
<dbReference type="AlphaFoldDB" id="A0A0J6FE10"/>
<keyword evidence="2" id="KW-0472">Membrane</keyword>
<reference evidence="4" key="3">
    <citation type="journal article" date="2010" name="Genome Res.">
        <title>Population genomic sequencing of Coccidioides fungi reveals recent hybridization and transposon control.</title>
        <authorList>
            <person name="Neafsey D.E."/>
            <person name="Barker B.M."/>
            <person name="Sharpton T.J."/>
            <person name="Stajich J.E."/>
            <person name="Park D.J."/>
            <person name="Whiston E."/>
            <person name="Hung C.-Y."/>
            <person name="McMahan C."/>
            <person name="White J."/>
            <person name="Sykes S."/>
            <person name="Heiman D."/>
            <person name="Young S."/>
            <person name="Zeng Q."/>
            <person name="Abouelleil A."/>
            <person name="Aftuck L."/>
            <person name="Bessette D."/>
            <person name="Brown A."/>
            <person name="FitzGerald M."/>
            <person name="Lui A."/>
            <person name="Macdonald J.P."/>
            <person name="Priest M."/>
            <person name="Orbach M.J."/>
            <person name="Galgiani J.N."/>
            <person name="Kirkland T.N."/>
            <person name="Cole G.T."/>
            <person name="Birren B.W."/>
            <person name="Henn M.R."/>
            <person name="Taylor J.W."/>
            <person name="Rounsley S.D."/>
        </authorList>
    </citation>
    <scope>NUCLEOTIDE SEQUENCE [LARGE SCALE GENOMIC DNA]</scope>
    <source>
        <strain evidence="4">RMSCC 3488</strain>
    </source>
</reference>
<proteinExistence type="predicted"/>
<evidence type="ECO:0008006" key="5">
    <source>
        <dbReference type="Google" id="ProtNLM"/>
    </source>
</evidence>
<evidence type="ECO:0000256" key="2">
    <source>
        <dbReference type="SAM" id="Phobius"/>
    </source>
</evidence>
<organism evidence="3 4">
    <name type="scientific">Coccidioides posadasii RMSCC 3488</name>
    <dbReference type="NCBI Taxonomy" id="454284"/>
    <lineage>
        <taxon>Eukaryota</taxon>
        <taxon>Fungi</taxon>
        <taxon>Dikarya</taxon>
        <taxon>Ascomycota</taxon>
        <taxon>Pezizomycotina</taxon>
        <taxon>Eurotiomycetes</taxon>
        <taxon>Eurotiomycetidae</taxon>
        <taxon>Onygenales</taxon>
        <taxon>Onygenaceae</taxon>
        <taxon>Coccidioides</taxon>
    </lineage>
</organism>
<reference evidence="3 4" key="1">
    <citation type="submission" date="2007-06" db="EMBL/GenBank/DDBJ databases">
        <title>The Genome Sequence of Coccidioides posadasii RMSCC_3488.</title>
        <authorList>
            <consortium name="Coccidioides Genome Resources Consortium"/>
            <consortium name="The Broad Institute Genome Sequencing Platform"/>
            <person name="Henn M.R."/>
            <person name="Sykes S."/>
            <person name="Young S."/>
            <person name="Jaffe D."/>
            <person name="Berlin A."/>
            <person name="Alvarez P."/>
            <person name="Butler J."/>
            <person name="Gnerre S."/>
            <person name="Grabherr M."/>
            <person name="Mauceli E."/>
            <person name="Brockman W."/>
            <person name="Kodira C."/>
            <person name="Alvarado L."/>
            <person name="Zeng Q."/>
            <person name="Crawford M."/>
            <person name="Antoine C."/>
            <person name="Devon K."/>
            <person name="Galgiani J."/>
            <person name="Orsborn K."/>
            <person name="Lewis M.L."/>
            <person name="Nusbaum C."/>
            <person name="Galagan J."/>
            <person name="Birren B."/>
        </authorList>
    </citation>
    <scope>NUCLEOTIDE SEQUENCE [LARGE SCALE GENOMIC DNA]</scope>
    <source>
        <strain evidence="3 4">RMSCC 3488</strain>
    </source>
</reference>